<dbReference type="GO" id="GO:0030203">
    <property type="term" value="P:glycosaminoglycan metabolic process"/>
    <property type="evidence" value="ECO:0007669"/>
    <property type="project" value="TreeGrafter"/>
</dbReference>
<sequence>MIKLRKTQVGNRRVYLLCIAFLVLQSARAQIHIIPQPLHIKATGKSFVVKKSIAVWTDPQFASSLQYFRRLILSKYGVTSYGSADAKAAELYLAKDGNIGKEGYRISMTEAAIKIYASESSGVINALSSVDQLLAGAESMDAGFVLPALEIEDKPRFSWRGFMLDESRHFFGKEKVKSLLDWMAFYKLNKFHWHLTDEPAWRLTIQRYPWLTQIGGIGNYLDPYAAPQYYSQADISEIISYAAERNIEVVPEIDMPGHATAANRAYPFLSGGGNDKHPDFTFHPAKNSTYSFLTNVLREVKSLFPSDYVHLGGDEVAFGSDAWNSDSKVQELKRSAGLKTNKAVEEYFIRRMADSVAEMNGKIIVWDEMADAGLSADRTIMMWWRHDKPEQLNKVLSKGYQTLLTPRLPMYFDFVQQENHRYGRKWGKAFNPLLDVYNFAGDELDSLGAKKGQILGIQANLWTETVTNTNRLDYLVFPRIAALAEAAWTPGGKRNFEQFSTTLKKHLLLYRDQGLYYFDPFKDGNPEPAVIRKSQKQYIDHPN</sequence>
<dbReference type="InterPro" id="IPR025705">
    <property type="entry name" value="Beta_hexosaminidase_sua/sub"/>
</dbReference>
<keyword evidence="5 9" id="KW-0326">Glycosidase</keyword>
<dbReference type="EC" id="3.2.1.52" evidence="3"/>
<evidence type="ECO:0000256" key="4">
    <source>
        <dbReference type="ARBA" id="ARBA00022801"/>
    </source>
</evidence>
<dbReference type="Gene3D" id="3.30.379.10">
    <property type="entry name" value="Chitobiase/beta-hexosaminidase domain 2-like"/>
    <property type="match status" value="1"/>
</dbReference>
<feature type="domain" description="Beta-hexosaminidase bacterial type N-terminal" evidence="8">
    <location>
        <begin position="31"/>
        <end position="153"/>
    </location>
</feature>
<dbReference type="GeneID" id="78461995"/>
<feature type="active site" description="Proton donor" evidence="6">
    <location>
        <position position="315"/>
    </location>
</feature>
<dbReference type="InterPro" id="IPR015883">
    <property type="entry name" value="Glyco_hydro_20_cat"/>
</dbReference>
<dbReference type="Proteomes" id="UP000308196">
    <property type="component" value="Chromosome"/>
</dbReference>
<dbReference type="GO" id="GO:0016020">
    <property type="term" value="C:membrane"/>
    <property type="evidence" value="ECO:0007669"/>
    <property type="project" value="TreeGrafter"/>
</dbReference>
<dbReference type="SUPFAM" id="SSF51445">
    <property type="entry name" value="(Trans)glycosidases"/>
    <property type="match status" value="1"/>
</dbReference>
<reference evidence="9 10" key="1">
    <citation type="submission" date="2019-05" db="EMBL/GenBank/DDBJ databases">
        <authorList>
            <consortium name="Pathogen Informatics"/>
        </authorList>
    </citation>
    <scope>NUCLEOTIDE SEQUENCE [LARGE SCALE GENOMIC DNA]</scope>
    <source>
        <strain evidence="9 10">NCTC11429</strain>
    </source>
</reference>
<evidence type="ECO:0000256" key="5">
    <source>
        <dbReference type="ARBA" id="ARBA00023295"/>
    </source>
</evidence>
<dbReference type="PANTHER" id="PTHR22600:SF57">
    <property type="entry name" value="BETA-N-ACETYLHEXOSAMINIDASE"/>
    <property type="match status" value="1"/>
</dbReference>
<dbReference type="RefSeq" id="WP_028070803.1">
    <property type="nucleotide sequence ID" value="NZ_LR590484.1"/>
</dbReference>
<dbReference type="GO" id="GO:0004563">
    <property type="term" value="F:beta-N-acetylhexosaminidase activity"/>
    <property type="evidence" value="ECO:0007669"/>
    <property type="project" value="UniProtKB-EC"/>
</dbReference>
<keyword evidence="4 9" id="KW-0378">Hydrolase</keyword>
<name>A0A4U9UVC9_9SPHI</name>
<dbReference type="CDD" id="cd06563">
    <property type="entry name" value="GH20_chitobiase-like"/>
    <property type="match status" value="1"/>
</dbReference>
<evidence type="ECO:0000259" key="8">
    <source>
        <dbReference type="Pfam" id="PF02838"/>
    </source>
</evidence>
<comment type="similarity">
    <text evidence="2">Belongs to the glycosyl hydrolase 20 family.</text>
</comment>
<protein>
    <recommendedName>
        <fullName evidence="3">beta-N-acetylhexosaminidase</fullName>
        <ecNumber evidence="3">3.2.1.52</ecNumber>
    </recommendedName>
</protein>
<evidence type="ECO:0000259" key="7">
    <source>
        <dbReference type="Pfam" id="PF00728"/>
    </source>
</evidence>
<evidence type="ECO:0000256" key="6">
    <source>
        <dbReference type="PIRSR" id="PIRSR625705-1"/>
    </source>
</evidence>
<dbReference type="InterPro" id="IPR029018">
    <property type="entry name" value="Hex-like_dom2"/>
</dbReference>
<dbReference type="Gene3D" id="3.20.20.80">
    <property type="entry name" value="Glycosidases"/>
    <property type="match status" value="1"/>
</dbReference>
<dbReference type="PANTHER" id="PTHR22600">
    <property type="entry name" value="BETA-HEXOSAMINIDASE"/>
    <property type="match status" value="1"/>
</dbReference>
<dbReference type="InterPro" id="IPR015882">
    <property type="entry name" value="HEX_bac_N"/>
</dbReference>
<dbReference type="KEGG" id="stha:NCTC11429_01225"/>
<evidence type="ECO:0000256" key="2">
    <source>
        <dbReference type="ARBA" id="ARBA00006285"/>
    </source>
</evidence>
<dbReference type="AlphaFoldDB" id="A0A4U9UVC9"/>
<dbReference type="Pfam" id="PF02838">
    <property type="entry name" value="Glyco_hydro_20b"/>
    <property type="match status" value="1"/>
</dbReference>
<dbReference type="EMBL" id="LR590484">
    <property type="protein sequence ID" value="VTR33781.1"/>
    <property type="molecule type" value="Genomic_DNA"/>
</dbReference>
<evidence type="ECO:0000256" key="3">
    <source>
        <dbReference type="ARBA" id="ARBA00012663"/>
    </source>
</evidence>
<dbReference type="STRING" id="1123265.GCA_000686625_04142"/>
<gene>
    <name evidence="9" type="primary">exo I_3</name>
    <name evidence="9" type="ORF">NCTC11429_01225</name>
</gene>
<accession>A0A4U9UVC9</accession>
<evidence type="ECO:0000313" key="10">
    <source>
        <dbReference type="Proteomes" id="UP000308196"/>
    </source>
</evidence>
<dbReference type="InterPro" id="IPR017853">
    <property type="entry name" value="GH"/>
</dbReference>
<dbReference type="PRINTS" id="PR00738">
    <property type="entry name" value="GLHYDRLASE20"/>
</dbReference>
<dbReference type="SUPFAM" id="SSF55545">
    <property type="entry name" value="beta-N-acetylhexosaminidase-like domain"/>
    <property type="match status" value="1"/>
</dbReference>
<evidence type="ECO:0000256" key="1">
    <source>
        <dbReference type="ARBA" id="ARBA00001231"/>
    </source>
</evidence>
<comment type="catalytic activity">
    <reaction evidence="1">
        <text>Hydrolysis of terminal non-reducing N-acetyl-D-hexosamine residues in N-acetyl-beta-D-hexosaminides.</text>
        <dbReference type="EC" id="3.2.1.52"/>
    </reaction>
</comment>
<proteinExistence type="inferred from homology"/>
<dbReference type="GO" id="GO:0005975">
    <property type="term" value="P:carbohydrate metabolic process"/>
    <property type="evidence" value="ECO:0007669"/>
    <property type="project" value="InterPro"/>
</dbReference>
<dbReference type="Pfam" id="PF00728">
    <property type="entry name" value="Glyco_hydro_20"/>
    <property type="match status" value="1"/>
</dbReference>
<organism evidence="9 10">
    <name type="scientific">Sphingobacterium thalpophilum</name>
    <dbReference type="NCBI Taxonomy" id="259"/>
    <lineage>
        <taxon>Bacteria</taxon>
        <taxon>Pseudomonadati</taxon>
        <taxon>Bacteroidota</taxon>
        <taxon>Sphingobacteriia</taxon>
        <taxon>Sphingobacteriales</taxon>
        <taxon>Sphingobacteriaceae</taxon>
        <taxon>Sphingobacterium</taxon>
    </lineage>
</organism>
<feature type="domain" description="Glycoside hydrolase family 20 catalytic" evidence="7">
    <location>
        <begin position="157"/>
        <end position="490"/>
    </location>
</feature>
<evidence type="ECO:0000313" key="9">
    <source>
        <dbReference type="EMBL" id="VTR33781.1"/>
    </source>
</evidence>